<dbReference type="InterPro" id="IPR051133">
    <property type="entry name" value="Adapter_Engulfment-Domain"/>
</dbReference>
<dbReference type="SMART" id="SM00462">
    <property type="entry name" value="PTB"/>
    <property type="match status" value="1"/>
</dbReference>
<sequence>MDALKSAGRAIIKSPGVPRHTWGTSKHEKLPENWTDTKETLLEGMVFNVKYLGMTLVGQPKGEDMAAAAIRRIVATARASAKKFRKVTLTVSPKGIIISDTETNDLIEDVSIYRISYCTTDKTQDKVFAYVSQSQFNETLECHAFLCQKKKIARAVTLTVAQAFKVALDLWEIAQEDKSKKARTCYSCSDPESQPKSEPNSISEEEKTQDLMEHKLRKPFFPSFLSPSPRSKARRRPIKHDSWDAEDGLDDAFSRLATSRSRTVSEDAALSPAEEDLLSFSSVELYPGLGQSGHLLEVKEVHL</sequence>
<feature type="region of interest" description="Disordered" evidence="8">
    <location>
        <begin position="223"/>
        <end position="243"/>
    </location>
</feature>
<keyword evidence="4" id="KW-0254">Endocytosis</keyword>
<name>A0A8C2Q6Y5_CYPCA</name>
<dbReference type="Pfam" id="PF00640">
    <property type="entry name" value="PID"/>
    <property type="match status" value="1"/>
</dbReference>
<comment type="subcellular location">
    <subcellularLocation>
        <location evidence="1">Cytoplasm</location>
    </subcellularLocation>
</comment>
<evidence type="ECO:0000313" key="11">
    <source>
        <dbReference type="Proteomes" id="UP000694701"/>
    </source>
</evidence>
<dbReference type="PANTHER" id="PTHR11232">
    <property type="entry name" value="PHOSPHOTYROSINE INTERACTION DOMAIN-CONTAINING FAMILY MEMBER"/>
    <property type="match status" value="1"/>
</dbReference>
<evidence type="ECO:0000256" key="5">
    <source>
        <dbReference type="ARBA" id="ARBA00023098"/>
    </source>
</evidence>
<evidence type="ECO:0000259" key="9">
    <source>
        <dbReference type="PROSITE" id="PS01179"/>
    </source>
</evidence>
<evidence type="ECO:0000256" key="6">
    <source>
        <dbReference type="ARBA" id="ARBA00023166"/>
    </source>
</evidence>
<dbReference type="Ensembl" id="ENSCCRT00020120335.1">
    <property type="protein sequence ID" value="ENSCCRP00020110178.1"/>
    <property type="gene ID" value="ENSCCRG00020050142.1"/>
</dbReference>
<dbReference type="InterPro" id="IPR006020">
    <property type="entry name" value="PTB/PI_dom"/>
</dbReference>
<dbReference type="GO" id="GO:0006897">
    <property type="term" value="P:endocytosis"/>
    <property type="evidence" value="ECO:0007669"/>
    <property type="project" value="UniProtKB-KW"/>
</dbReference>
<organism evidence="10 11">
    <name type="scientific">Cyprinus carpio</name>
    <name type="common">Common carp</name>
    <dbReference type="NCBI Taxonomy" id="7962"/>
    <lineage>
        <taxon>Eukaryota</taxon>
        <taxon>Metazoa</taxon>
        <taxon>Chordata</taxon>
        <taxon>Craniata</taxon>
        <taxon>Vertebrata</taxon>
        <taxon>Euteleostomi</taxon>
        <taxon>Actinopterygii</taxon>
        <taxon>Neopterygii</taxon>
        <taxon>Teleostei</taxon>
        <taxon>Ostariophysi</taxon>
        <taxon>Cypriniformes</taxon>
        <taxon>Cyprinidae</taxon>
        <taxon>Cyprininae</taxon>
        <taxon>Cyprinus</taxon>
    </lineage>
</organism>
<evidence type="ECO:0000256" key="8">
    <source>
        <dbReference type="SAM" id="MobiDB-lite"/>
    </source>
</evidence>
<dbReference type="CDD" id="cd13159">
    <property type="entry name" value="PTB_LDLRAP-mammal-like"/>
    <property type="match status" value="1"/>
</dbReference>
<evidence type="ECO:0000256" key="4">
    <source>
        <dbReference type="ARBA" id="ARBA00022583"/>
    </source>
</evidence>
<keyword evidence="5" id="KW-0443">Lipid metabolism</keyword>
<reference evidence="10" key="1">
    <citation type="submission" date="2025-08" db="UniProtKB">
        <authorList>
            <consortium name="Ensembl"/>
        </authorList>
    </citation>
    <scope>IDENTIFICATION</scope>
</reference>
<protein>
    <submittedName>
        <fullName evidence="10">Si:dkey-71h2.2</fullName>
    </submittedName>
</protein>
<keyword evidence="7" id="KW-0753">Steroid metabolism</keyword>
<evidence type="ECO:0000313" key="10">
    <source>
        <dbReference type="Ensembl" id="ENSCCRP00020110178.1"/>
    </source>
</evidence>
<dbReference type="SUPFAM" id="SSF50729">
    <property type="entry name" value="PH domain-like"/>
    <property type="match status" value="1"/>
</dbReference>
<dbReference type="Gene3D" id="2.30.29.30">
    <property type="entry name" value="Pleckstrin-homology domain (PH domain)/Phosphotyrosine-binding domain (PTB)"/>
    <property type="match status" value="1"/>
</dbReference>
<evidence type="ECO:0000256" key="1">
    <source>
        <dbReference type="ARBA" id="ARBA00004496"/>
    </source>
</evidence>
<feature type="domain" description="PID" evidence="9">
    <location>
        <begin position="44"/>
        <end position="169"/>
    </location>
</feature>
<keyword evidence="6" id="KW-1207">Sterol metabolism</keyword>
<accession>A0A8C2Q6Y5</accession>
<evidence type="ECO:0000256" key="7">
    <source>
        <dbReference type="ARBA" id="ARBA00023221"/>
    </source>
</evidence>
<evidence type="ECO:0000256" key="3">
    <source>
        <dbReference type="ARBA" id="ARBA00022548"/>
    </source>
</evidence>
<feature type="compositionally biased region" description="Polar residues" evidence="8">
    <location>
        <begin position="186"/>
        <end position="202"/>
    </location>
</feature>
<keyword evidence="2" id="KW-0963">Cytoplasm</keyword>
<dbReference type="FunFam" id="2.30.29.30:FF:000137">
    <property type="entry name" value="Low density lipoprotein receptor adapter protein 1"/>
    <property type="match status" value="1"/>
</dbReference>
<dbReference type="PROSITE" id="PS01179">
    <property type="entry name" value="PID"/>
    <property type="match status" value="1"/>
</dbReference>
<dbReference type="InterPro" id="IPR011993">
    <property type="entry name" value="PH-like_dom_sf"/>
</dbReference>
<feature type="region of interest" description="Disordered" evidence="8">
    <location>
        <begin position="184"/>
        <end position="209"/>
    </location>
</feature>
<proteinExistence type="predicted"/>
<evidence type="ECO:0000256" key="2">
    <source>
        <dbReference type="ARBA" id="ARBA00022490"/>
    </source>
</evidence>
<dbReference type="GO" id="GO:0005737">
    <property type="term" value="C:cytoplasm"/>
    <property type="evidence" value="ECO:0007669"/>
    <property type="project" value="UniProtKB-SubCell"/>
</dbReference>
<dbReference type="Proteomes" id="UP000694701">
    <property type="component" value="Unplaced"/>
</dbReference>
<dbReference type="AlphaFoldDB" id="A0A8C2Q6Y5"/>
<dbReference type="PANTHER" id="PTHR11232:SF81">
    <property type="entry name" value="PID DOMAIN-CONTAINING PROTEIN"/>
    <property type="match status" value="1"/>
</dbReference>
<dbReference type="GO" id="GO:0008203">
    <property type="term" value="P:cholesterol metabolic process"/>
    <property type="evidence" value="ECO:0007669"/>
    <property type="project" value="UniProtKB-KW"/>
</dbReference>
<keyword evidence="3" id="KW-0153">Cholesterol metabolism</keyword>